<evidence type="ECO:0000313" key="2">
    <source>
        <dbReference type="EMBL" id="TFD94226.1"/>
    </source>
</evidence>
<evidence type="ECO:0000313" key="3">
    <source>
        <dbReference type="Proteomes" id="UP000297861"/>
    </source>
</evidence>
<keyword evidence="1" id="KW-0732">Signal</keyword>
<comment type="caution">
    <text evidence="2">The sequence shown here is derived from an EMBL/GenBank/DDBJ whole genome shotgun (WGS) entry which is preliminary data.</text>
</comment>
<protein>
    <recommendedName>
        <fullName evidence="4">Porin</fullName>
    </recommendedName>
</protein>
<organism evidence="2 3">
    <name type="scientific">Dysgonomonas capnocytophagoides</name>
    <dbReference type="NCBI Taxonomy" id="45254"/>
    <lineage>
        <taxon>Bacteria</taxon>
        <taxon>Pseudomonadati</taxon>
        <taxon>Bacteroidota</taxon>
        <taxon>Bacteroidia</taxon>
        <taxon>Bacteroidales</taxon>
        <taxon>Dysgonomonadaceae</taxon>
        <taxon>Dysgonomonas</taxon>
    </lineage>
</organism>
<dbReference type="SUPFAM" id="SSF56935">
    <property type="entry name" value="Porins"/>
    <property type="match status" value="1"/>
</dbReference>
<dbReference type="InterPro" id="IPR010870">
    <property type="entry name" value="Porin_O/P"/>
</dbReference>
<accession>A0A4Y8L231</accession>
<dbReference type="OrthoDB" id="1151129at2"/>
<dbReference type="Proteomes" id="UP000297861">
    <property type="component" value="Unassembled WGS sequence"/>
</dbReference>
<dbReference type="Pfam" id="PF07396">
    <property type="entry name" value="Porin_O_P"/>
    <property type="match status" value="1"/>
</dbReference>
<reference evidence="2 3" key="1">
    <citation type="submission" date="2019-03" db="EMBL/GenBank/DDBJ databases">
        <title>San Antonio Military Medical Center submission to MRSN (WRAIR), pending publication.</title>
        <authorList>
            <person name="Blyth D.M."/>
            <person name="Mccarthy S.L."/>
            <person name="Schall S.E."/>
            <person name="Stam J.A."/>
            <person name="Ong A.C."/>
            <person name="Mcgann P.T."/>
        </authorList>
    </citation>
    <scope>NUCLEOTIDE SEQUENCE [LARGE SCALE GENOMIC DNA]</scope>
    <source>
        <strain evidence="2 3">MRSN571793</strain>
    </source>
</reference>
<name>A0A4Y8L231_9BACT</name>
<keyword evidence="3" id="KW-1185">Reference proteome</keyword>
<evidence type="ECO:0000256" key="1">
    <source>
        <dbReference type="SAM" id="SignalP"/>
    </source>
</evidence>
<feature type="chain" id="PRO_5021241617" description="Porin" evidence="1">
    <location>
        <begin position="21"/>
        <end position="396"/>
    </location>
</feature>
<dbReference type="STRING" id="1121485.GCA_000426485_01369"/>
<dbReference type="Gene3D" id="2.40.160.10">
    <property type="entry name" value="Porin"/>
    <property type="match status" value="1"/>
</dbReference>
<proteinExistence type="predicted"/>
<dbReference type="InterPro" id="IPR023614">
    <property type="entry name" value="Porin_dom_sf"/>
</dbReference>
<evidence type="ECO:0008006" key="4">
    <source>
        <dbReference type="Google" id="ProtNLM"/>
    </source>
</evidence>
<dbReference type="RefSeq" id="WP_134437173.1">
    <property type="nucleotide sequence ID" value="NZ_SOML01000011.1"/>
</dbReference>
<sequence>MKKTMLILLFVAIILPQSHSQEKEKTTIVVDKFKLEPTGRIYVDVAKYFKDKTPLSSGAAFGDIRLGTKFSLGDKWGGKIEFGFAKSKISYKDIFLRYNFEQSSYIRLGNYTEPFGLEYVDSSAGNKFVTSSSVSQTFAGKRNLGFEYVGWSDKFWYAGGIFADSKMASGTNLGNQGYAFSSRVVFNPLREEGKLFHIAAAGTYRKSDAPGFQYDDNDNVIGELPRSISFSSNSETVVETRKFINSKVNKAKDQFKYNFEFIGAVGPLYTQMEYYKAHVRREESSLKSYNAEGAYGQVGFLATGGGYRYDKSWGRMLRPRPGTWEFLVRYSWVDLNDSKSEIYGGKQNDVSAAVNYYYSKYLIFRLNYTNVGLDNSSLIGKERFNAVSLRIQMIIN</sequence>
<dbReference type="AlphaFoldDB" id="A0A4Y8L231"/>
<feature type="signal peptide" evidence="1">
    <location>
        <begin position="1"/>
        <end position="20"/>
    </location>
</feature>
<gene>
    <name evidence="2" type="ORF">E2605_15815</name>
</gene>
<dbReference type="EMBL" id="SOML01000011">
    <property type="protein sequence ID" value="TFD94226.1"/>
    <property type="molecule type" value="Genomic_DNA"/>
</dbReference>